<proteinExistence type="predicted"/>
<sequence>MFFSKPMKKDPIRARNCKCNLRCIKCNGTHPTYACGIKTNIQEPVCINCKESGHLASWLGCKAFPTIKNTYQQRKSYTQVARNSSNSNLLVKATEKPTTNPEIPEISDDLPSLLSELTNFLKEYPEKLKAAKLLKTAKTKEENKITFFKFPYSNASSACGEENRRIACSLNSLRMRRDCFQYASKTKRPKCLLPYKISPPELVFGKLPSFRSITSLHRHAHGVEQVCYYTDRQTVSPLTDLAKNFIRTYIHDDETVYQILSI</sequence>
<name>A0A4Y2U791_ARAVE</name>
<accession>A0A4Y2U791</accession>
<keyword evidence="2" id="KW-1185">Reference proteome</keyword>
<reference evidence="1 2" key="1">
    <citation type="journal article" date="2019" name="Sci. Rep.">
        <title>Orb-weaving spider Araneus ventricosus genome elucidates the spidroin gene catalogue.</title>
        <authorList>
            <person name="Kono N."/>
            <person name="Nakamura H."/>
            <person name="Ohtoshi R."/>
            <person name="Moran D.A.P."/>
            <person name="Shinohara A."/>
            <person name="Yoshida Y."/>
            <person name="Fujiwara M."/>
            <person name="Mori M."/>
            <person name="Tomita M."/>
            <person name="Arakawa K."/>
        </authorList>
    </citation>
    <scope>NUCLEOTIDE SEQUENCE [LARGE SCALE GENOMIC DNA]</scope>
</reference>
<gene>
    <name evidence="1" type="ORF">AVEN_211002_1</name>
</gene>
<evidence type="ECO:0000313" key="2">
    <source>
        <dbReference type="Proteomes" id="UP000499080"/>
    </source>
</evidence>
<dbReference type="AlphaFoldDB" id="A0A4Y2U791"/>
<dbReference type="Proteomes" id="UP000499080">
    <property type="component" value="Unassembled WGS sequence"/>
</dbReference>
<evidence type="ECO:0008006" key="3">
    <source>
        <dbReference type="Google" id="ProtNLM"/>
    </source>
</evidence>
<dbReference type="EMBL" id="BGPR01034222">
    <property type="protein sequence ID" value="GBO08502.1"/>
    <property type="molecule type" value="Genomic_DNA"/>
</dbReference>
<evidence type="ECO:0000313" key="1">
    <source>
        <dbReference type="EMBL" id="GBO08502.1"/>
    </source>
</evidence>
<protein>
    <recommendedName>
        <fullName evidence="3">Nucleic-acid-binding protein from transposon X-element</fullName>
    </recommendedName>
</protein>
<comment type="caution">
    <text evidence="1">The sequence shown here is derived from an EMBL/GenBank/DDBJ whole genome shotgun (WGS) entry which is preliminary data.</text>
</comment>
<organism evidence="1 2">
    <name type="scientific">Araneus ventricosus</name>
    <name type="common">Orbweaver spider</name>
    <name type="synonym">Epeira ventricosa</name>
    <dbReference type="NCBI Taxonomy" id="182803"/>
    <lineage>
        <taxon>Eukaryota</taxon>
        <taxon>Metazoa</taxon>
        <taxon>Ecdysozoa</taxon>
        <taxon>Arthropoda</taxon>
        <taxon>Chelicerata</taxon>
        <taxon>Arachnida</taxon>
        <taxon>Araneae</taxon>
        <taxon>Araneomorphae</taxon>
        <taxon>Entelegynae</taxon>
        <taxon>Araneoidea</taxon>
        <taxon>Araneidae</taxon>
        <taxon>Araneus</taxon>
    </lineage>
</organism>